<proteinExistence type="inferred from homology"/>
<dbReference type="PANTHER" id="PTHR30026:SF20">
    <property type="entry name" value="OUTER MEMBRANE PROTEIN TOLC"/>
    <property type="match status" value="1"/>
</dbReference>
<dbReference type="GO" id="GO:0015288">
    <property type="term" value="F:porin activity"/>
    <property type="evidence" value="ECO:0007669"/>
    <property type="project" value="TreeGrafter"/>
</dbReference>
<accession>A0A7C9M5D7</accession>
<evidence type="ECO:0000256" key="2">
    <source>
        <dbReference type="ARBA" id="ARBA00007613"/>
    </source>
</evidence>
<evidence type="ECO:0000256" key="3">
    <source>
        <dbReference type="ARBA" id="ARBA00022448"/>
    </source>
</evidence>
<comment type="similarity">
    <text evidence="2">Belongs to the outer membrane factor (OMF) (TC 1.B.17) family.</text>
</comment>
<feature type="chain" id="PRO_5028915854" evidence="9">
    <location>
        <begin position="25"/>
        <end position="484"/>
    </location>
</feature>
<dbReference type="PANTHER" id="PTHR30026">
    <property type="entry name" value="OUTER MEMBRANE PROTEIN TOLC"/>
    <property type="match status" value="1"/>
</dbReference>
<dbReference type="InterPro" id="IPR003423">
    <property type="entry name" value="OMP_efflux"/>
</dbReference>
<keyword evidence="6" id="KW-0472">Membrane</keyword>
<sequence>MFRSRPLLLSLLLGTALSLEPARAQGSAPPSPASSPPPPATAPQSGPLSLNDLLLALRAAPGWRAADLTYRAAQLTLQSARTRAGLSVSAGADGALNRVPWDGGEWKGSGTLTVTASLAVLPWSPAFEGVRSAERALAAAALTLRAERASLTAQLFQAYAGVRQAQSALTAAQAQTTLAARVLTITQAQQTQGLQTGAGVLERQAALEGAQAAEAQAARAVTQAQQAITRLLGTAVTLAPTSSLPDLTPAGDLPALLTRALAQRPEVNRARAAVSDAQAGRAAAALDVRLPDLSAGVRAGQLADAQGNPGRTVSATLNVKAGVLGAQVSVPLRDTSAAVTGVALSLSASLPLLGRPQDTALAQAELGLAQAALALETAQQGAELEVRTRFAALEDERSGLPAAQTRQAAAALAVQNARARLDAGLGTALDVAQAELNLLQADQALTAARDRVTLAGLALAQATADLDPLLLTLAPTPLLTGGRP</sequence>
<name>A0A7C9M5D7_9DEIO</name>
<evidence type="ECO:0000256" key="9">
    <source>
        <dbReference type="SAM" id="SignalP"/>
    </source>
</evidence>
<dbReference type="GO" id="GO:0009279">
    <property type="term" value="C:cell outer membrane"/>
    <property type="evidence" value="ECO:0007669"/>
    <property type="project" value="UniProtKB-SubCell"/>
</dbReference>
<comment type="subcellular location">
    <subcellularLocation>
        <location evidence="1">Cell outer membrane</location>
    </subcellularLocation>
</comment>
<evidence type="ECO:0000313" key="10">
    <source>
        <dbReference type="EMBL" id="MVN86365.1"/>
    </source>
</evidence>
<protein>
    <submittedName>
        <fullName evidence="10">Transporter</fullName>
    </submittedName>
</protein>
<feature type="compositionally biased region" description="Pro residues" evidence="8">
    <location>
        <begin position="29"/>
        <end position="41"/>
    </location>
</feature>
<keyword evidence="7" id="KW-0998">Cell outer membrane</keyword>
<comment type="caution">
    <text evidence="10">The sequence shown here is derived from an EMBL/GenBank/DDBJ whole genome shotgun (WGS) entry which is preliminary data.</text>
</comment>
<evidence type="ECO:0000256" key="4">
    <source>
        <dbReference type="ARBA" id="ARBA00022452"/>
    </source>
</evidence>
<organism evidence="10 11">
    <name type="scientific">Deinococcus arboris</name>
    <dbReference type="NCBI Taxonomy" id="2682977"/>
    <lineage>
        <taxon>Bacteria</taxon>
        <taxon>Thermotogati</taxon>
        <taxon>Deinococcota</taxon>
        <taxon>Deinococci</taxon>
        <taxon>Deinococcales</taxon>
        <taxon>Deinococcaceae</taxon>
        <taxon>Deinococcus</taxon>
    </lineage>
</organism>
<dbReference type="Proteomes" id="UP000483286">
    <property type="component" value="Unassembled WGS sequence"/>
</dbReference>
<evidence type="ECO:0000256" key="8">
    <source>
        <dbReference type="SAM" id="MobiDB-lite"/>
    </source>
</evidence>
<dbReference type="GO" id="GO:1990281">
    <property type="term" value="C:efflux pump complex"/>
    <property type="evidence" value="ECO:0007669"/>
    <property type="project" value="TreeGrafter"/>
</dbReference>
<keyword evidence="3" id="KW-0813">Transport</keyword>
<dbReference type="SUPFAM" id="SSF56954">
    <property type="entry name" value="Outer membrane efflux proteins (OEP)"/>
    <property type="match status" value="1"/>
</dbReference>
<evidence type="ECO:0000313" key="11">
    <source>
        <dbReference type="Proteomes" id="UP000483286"/>
    </source>
</evidence>
<evidence type="ECO:0000256" key="6">
    <source>
        <dbReference type="ARBA" id="ARBA00023136"/>
    </source>
</evidence>
<keyword evidence="11" id="KW-1185">Reference proteome</keyword>
<dbReference type="Pfam" id="PF02321">
    <property type="entry name" value="OEP"/>
    <property type="match status" value="2"/>
</dbReference>
<feature type="signal peptide" evidence="9">
    <location>
        <begin position="1"/>
        <end position="24"/>
    </location>
</feature>
<keyword evidence="4" id="KW-1134">Transmembrane beta strand</keyword>
<gene>
    <name evidence="10" type="ORF">GO986_06260</name>
</gene>
<evidence type="ECO:0000256" key="1">
    <source>
        <dbReference type="ARBA" id="ARBA00004442"/>
    </source>
</evidence>
<evidence type="ECO:0000256" key="7">
    <source>
        <dbReference type="ARBA" id="ARBA00023237"/>
    </source>
</evidence>
<dbReference type="InterPro" id="IPR051906">
    <property type="entry name" value="TolC-like"/>
</dbReference>
<dbReference type="AlphaFoldDB" id="A0A7C9M5D7"/>
<feature type="region of interest" description="Disordered" evidence="8">
    <location>
        <begin position="22"/>
        <end position="46"/>
    </location>
</feature>
<dbReference type="RefSeq" id="WP_157458430.1">
    <property type="nucleotide sequence ID" value="NZ_WQLB01000006.1"/>
</dbReference>
<evidence type="ECO:0000256" key="5">
    <source>
        <dbReference type="ARBA" id="ARBA00022692"/>
    </source>
</evidence>
<reference evidence="10 11" key="1">
    <citation type="submission" date="2019-12" db="EMBL/GenBank/DDBJ databases">
        <title>Deinococcus sp. HMF7620 Genome sequencing and assembly.</title>
        <authorList>
            <person name="Kang H."/>
            <person name="Kim H."/>
            <person name="Joh K."/>
        </authorList>
    </citation>
    <scope>NUCLEOTIDE SEQUENCE [LARGE SCALE GENOMIC DNA]</scope>
    <source>
        <strain evidence="10 11">HMF7620</strain>
    </source>
</reference>
<keyword evidence="9" id="KW-0732">Signal</keyword>
<dbReference type="Gene3D" id="1.20.1600.10">
    <property type="entry name" value="Outer membrane efflux proteins (OEP)"/>
    <property type="match status" value="1"/>
</dbReference>
<keyword evidence="5" id="KW-0812">Transmembrane</keyword>
<dbReference type="GO" id="GO:0015562">
    <property type="term" value="F:efflux transmembrane transporter activity"/>
    <property type="evidence" value="ECO:0007669"/>
    <property type="project" value="InterPro"/>
</dbReference>
<dbReference type="EMBL" id="WQLB01000006">
    <property type="protein sequence ID" value="MVN86365.1"/>
    <property type="molecule type" value="Genomic_DNA"/>
</dbReference>